<evidence type="ECO:0000256" key="3">
    <source>
        <dbReference type="ARBA" id="ARBA00022605"/>
    </source>
</evidence>
<dbReference type="Pfam" id="PF00291">
    <property type="entry name" value="PALP"/>
    <property type="match status" value="1"/>
</dbReference>
<dbReference type="PANTHER" id="PTHR10314">
    <property type="entry name" value="CYSTATHIONINE BETA-SYNTHASE"/>
    <property type="match status" value="1"/>
</dbReference>
<evidence type="ECO:0000256" key="5">
    <source>
        <dbReference type="ARBA" id="ARBA00022898"/>
    </source>
</evidence>
<dbReference type="InterPro" id="IPR050214">
    <property type="entry name" value="Cys_Synth/Cystath_Beta-Synth"/>
</dbReference>
<gene>
    <name evidence="10" type="ORF">CCAX7_002070</name>
</gene>
<evidence type="ECO:0000259" key="9">
    <source>
        <dbReference type="Pfam" id="PF00291"/>
    </source>
</evidence>
<dbReference type="GO" id="GO:0006535">
    <property type="term" value="P:cysteine biosynthetic process from serine"/>
    <property type="evidence" value="ECO:0007669"/>
    <property type="project" value="InterPro"/>
</dbReference>
<keyword evidence="5 7" id="KW-0663">Pyridoxal phosphate</keyword>
<feature type="modified residue" description="N6-(pyridoxal phosphate)lysine" evidence="8">
    <location>
        <position position="47"/>
    </location>
</feature>
<dbReference type="InterPro" id="IPR001216">
    <property type="entry name" value="P-phosphate_BS"/>
</dbReference>
<feature type="binding site" evidence="7">
    <location>
        <begin position="182"/>
        <end position="186"/>
    </location>
    <ligand>
        <name>pyridoxal 5'-phosphate</name>
        <dbReference type="ChEBI" id="CHEBI:597326"/>
    </ligand>
</feature>
<evidence type="ECO:0000256" key="7">
    <source>
        <dbReference type="PIRSR" id="PIRSR605856-50"/>
    </source>
</evidence>
<evidence type="ECO:0000256" key="1">
    <source>
        <dbReference type="ARBA" id="ARBA00001933"/>
    </source>
</evidence>
<dbReference type="PROSITE" id="PS00901">
    <property type="entry name" value="CYS_SYNTHASE"/>
    <property type="match status" value="1"/>
</dbReference>
<feature type="domain" description="Tryptophan synthase beta chain-like PALP" evidence="9">
    <location>
        <begin position="10"/>
        <end position="291"/>
    </location>
</feature>
<keyword evidence="4" id="KW-0808">Transferase</keyword>
<dbReference type="InterPro" id="IPR001926">
    <property type="entry name" value="TrpB-like_PALP"/>
</dbReference>
<dbReference type="KEGG" id="ccot:CCAX7_002070"/>
<keyword evidence="11" id="KW-1185">Reference proteome</keyword>
<evidence type="ECO:0000256" key="8">
    <source>
        <dbReference type="PIRSR" id="PIRSR605856-51"/>
    </source>
</evidence>
<name>A0A402CS24_9BACT</name>
<dbReference type="FunFam" id="3.40.50.1100:FF:000003">
    <property type="entry name" value="Cystathionine beta-synthase"/>
    <property type="match status" value="1"/>
</dbReference>
<organism evidence="10 11">
    <name type="scientific">Capsulimonas corticalis</name>
    <dbReference type="NCBI Taxonomy" id="2219043"/>
    <lineage>
        <taxon>Bacteria</taxon>
        <taxon>Bacillati</taxon>
        <taxon>Armatimonadota</taxon>
        <taxon>Armatimonadia</taxon>
        <taxon>Capsulimonadales</taxon>
        <taxon>Capsulimonadaceae</taxon>
        <taxon>Capsulimonas</taxon>
    </lineage>
</organism>
<evidence type="ECO:0000256" key="2">
    <source>
        <dbReference type="ARBA" id="ARBA00007103"/>
    </source>
</evidence>
<accession>A0A402CS24</accession>
<sequence>MPVAVASSLDQLIGNTPLVRLTSLEEEAPGVEIYAKAEFFNPGGSVKDRPALNMIREGERSGALRLGKIILDATSGNTGIAYAMIGAARGYAVKLCLPLNASPERKKILRAYGADLVLTNPAEQSDGAIRMVKQLYAEDPDLYFYPDQYGNDANWRAHYESTGPEIWAQTEGRVTHFVAGLGTTGTMMGVGRFLRDTNPNVTLISMQPDSPFNGLEGLKHLETAIVPPIYDPRVADQNVECRTEDAYAMVKRLARCEGLLVGISAGGNVHTTLTLAKRAPQGSVFVTILCDGADRYLSERFWEDTPDEPRPQV</sequence>
<dbReference type="OrthoDB" id="9805733at2"/>
<evidence type="ECO:0000313" key="11">
    <source>
        <dbReference type="Proteomes" id="UP000287394"/>
    </source>
</evidence>
<dbReference type="SUPFAM" id="SSF53686">
    <property type="entry name" value="Tryptophan synthase beta subunit-like PLP-dependent enzymes"/>
    <property type="match status" value="1"/>
</dbReference>
<evidence type="ECO:0000256" key="4">
    <source>
        <dbReference type="ARBA" id="ARBA00022679"/>
    </source>
</evidence>
<dbReference type="CDD" id="cd01561">
    <property type="entry name" value="CBS_like"/>
    <property type="match status" value="1"/>
</dbReference>
<dbReference type="RefSeq" id="WP_119320104.1">
    <property type="nucleotide sequence ID" value="NZ_AP025739.1"/>
</dbReference>
<evidence type="ECO:0000313" key="10">
    <source>
        <dbReference type="EMBL" id="BDI28156.1"/>
    </source>
</evidence>
<dbReference type="EMBL" id="AP025739">
    <property type="protein sequence ID" value="BDI28156.1"/>
    <property type="molecule type" value="Genomic_DNA"/>
</dbReference>
<reference evidence="10 11" key="1">
    <citation type="journal article" date="2019" name="Int. J. Syst. Evol. Microbiol.">
        <title>Capsulimonas corticalis gen. nov., sp. nov., an aerobic capsulated bacterium, of a novel bacterial order, Capsulimonadales ord. nov., of the class Armatimonadia of the phylum Armatimonadetes.</title>
        <authorList>
            <person name="Li J."/>
            <person name="Kudo C."/>
            <person name="Tonouchi A."/>
        </authorList>
    </citation>
    <scope>NUCLEOTIDE SEQUENCE [LARGE SCALE GENOMIC DNA]</scope>
    <source>
        <strain evidence="10 11">AX-7</strain>
    </source>
</reference>
<protein>
    <submittedName>
        <fullName evidence="10">Cysteine synthase</fullName>
    </submittedName>
</protein>
<keyword evidence="3" id="KW-0028">Amino-acid biosynthesis</keyword>
<comment type="similarity">
    <text evidence="2">Belongs to the cysteine synthase/cystathionine beta-synthase family.</text>
</comment>
<keyword evidence="6" id="KW-0198">Cysteine biosynthesis</keyword>
<dbReference type="NCBIfam" id="TIGR01136">
    <property type="entry name" value="cysKM"/>
    <property type="match status" value="1"/>
</dbReference>
<evidence type="ECO:0000256" key="6">
    <source>
        <dbReference type="ARBA" id="ARBA00023192"/>
    </source>
</evidence>
<comment type="cofactor">
    <cofactor evidence="1 7">
        <name>pyridoxal 5'-phosphate</name>
        <dbReference type="ChEBI" id="CHEBI:597326"/>
    </cofactor>
</comment>
<dbReference type="Proteomes" id="UP000287394">
    <property type="component" value="Chromosome"/>
</dbReference>
<dbReference type="InterPro" id="IPR005856">
    <property type="entry name" value="Cys_synth"/>
</dbReference>
<dbReference type="Gene3D" id="3.40.50.1100">
    <property type="match status" value="2"/>
</dbReference>
<feature type="binding site" evidence="7">
    <location>
        <position position="77"/>
    </location>
    <ligand>
        <name>pyridoxal 5'-phosphate</name>
        <dbReference type="ChEBI" id="CHEBI:597326"/>
    </ligand>
</feature>
<dbReference type="AlphaFoldDB" id="A0A402CS24"/>
<dbReference type="InterPro" id="IPR036052">
    <property type="entry name" value="TrpB-like_PALP_sf"/>
</dbReference>
<dbReference type="GO" id="GO:0004124">
    <property type="term" value="F:cysteine synthase activity"/>
    <property type="evidence" value="ECO:0007669"/>
    <property type="project" value="InterPro"/>
</dbReference>
<proteinExistence type="inferred from homology"/>
<feature type="binding site" evidence="7">
    <location>
        <position position="264"/>
    </location>
    <ligand>
        <name>pyridoxal 5'-phosphate</name>
        <dbReference type="ChEBI" id="CHEBI:597326"/>
    </ligand>
</feature>